<feature type="region of interest" description="Disordered" evidence="1">
    <location>
        <begin position="59"/>
        <end position="91"/>
    </location>
</feature>
<dbReference type="Proteomes" id="UP000603227">
    <property type="component" value="Unassembled WGS sequence"/>
</dbReference>
<evidence type="ECO:0000256" key="1">
    <source>
        <dbReference type="SAM" id="MobiDB-lite"/>
    </source>
</evidence>
<evidence type="ECO:0000313" key="3">
    <source>
        <dbReference type="Proteomes" id="UP000603227"/>
    </source>
</evidence>
<evidence type="ECO:0000313" key="2">
    <source>
        <dbReference type="EMBL" id="GHE73064.1"/>
    </source>
</evidence>
<protein>
    <submittedName>
        <fullName evidence="2">Uncharacterized protein</fullName>
    </submittedName>
</protein>
<reference evidence="2" key="2">
    <citation type="submission" date="2020-09" db="EMBL/GenBank/DDBJ databases">
        <authorList>
            <person name="Sun Q."/>
            <person name="Zhou Y."/>
        </authorList>
    </citation>
    <scope>NUCLEOTIDE SEQUENCE</scope>
    <source>
        <strain evidence="2">CGMCC 4.7403</strain>
    </source>
</reference>
<dbReference type="AlphaFoldDB" id="A0A918ZVY8"/>
<gene>
    <name evidence="2" type="ORF">GCM10017771_96860</name>
</gene>
<proteinExistence type="predicted"/>
<name>A0A918ZVY8_9ACTN</name>
<reference evidence="2" key="1">
    <citation type="journal article" date="2014" name="Int. J. Syst. Evol. Microbiol.">
        <title>Complete genome sequence of Corynebacterium casei LMG S-19264T (=DSM 44701T), isolated from a smear-ripened cheese.</title>
        <authorList>
            <consortium name="US DOE Joint Genome Institute (JGI-PGF)"/>
            <person name="Walter F."/>
            <person name="Albersmeier A."/>
            <person name="Kalinowski J."/>
            <person name="Ruckert C."/>
        </authorList>
    </citation>
    <scope>NUCLEOTIDE SEQUENCE</scope>
    <source>
        <strain evidence="2">CGMCC 4.7403</strain>
    </source>
</reference>
<keyword evidence="3" id="KW-1185">Reference proteome</keyword>
<accession>A0A918ZVY8</accession>
<sequence length="91" mass="9909">MGSGRHTWTVALGAHTVEQAPLSLDMTMGELMDREDAVRVFKDLLVSYFPEAAEFVESGSGAPAGPPYRRSPECCPTARISWPTWKGGSPR</sequence>
<comment type="caution">
    <text evidence="2">The sequence shown here is derived from an EMBL/GenBank/DDBJ whole genome shotgun (WGS) entry which is preliminary data.</text>
</comment>
<dbReference type="EMBL" id="BNAT01000096">
    <property type="protein sequence ID" value="GHE73064.1"/>
    <property type="molecule type" value="Genomic_DNA"/>
</dbReference>
<organism evidence="2 3">
    <name type="scientific">Streptomyces capitiformicae</name>
    <dbReference type="NCBI Taxonomy" id="2014920"/>
    <lineage>
        <taxon>Bacteria</taxon>
        <taxon>Bacillati</taxon>
        <taxon>Actinomycetota</taxon>
        <taxon>Actinomycetes</taxon>
        <taxon>Kitasatosporales</taxon>
        <taxon>Streptomycetaceae</taxon>
        <taxon>Streptomyces</taxon>
    </lineage>
</organism>